<dbReference type="EMBL" id="JBEDUW010000003">
    <property type="protein sequence ID" value="KAK9937008.1"/>
    <property type="molecule type" value="Genomic_DNA"/>
</dbReference>
<organism evidence="2 3">
    <name type="scientific">Rubus argutus</name>
    <name type="common">Southern blackberry</name>
    <dbReference type="NCBI Taxonomy" id="59490"/>
    <lineage>
        <taxon>Eukaryota</taxon>
        <taxon>Viridiplantae</taxon>
        <taxon>Streptophyta</taxon>
        <taxon>Embryophyta</taxon>
        <taxon>Tracheophyta</taxon>
        <taxon>Spermatophyta</taxon>
        <taxon>Magnoliopsida</taxon>
        <taxon>eudicotyledons</taxon>
        <taxon>Gunneridae</taxon>
        <taxon>Pentapetalae</taxon>
        <taxon>rosids</taxon>
        <taxon>fabids</taxon>
        <taxon>Rosales</taxon>
        <taxon>Rosaceae</taxon>
        <taxon>Rosoideae</taxon>
        <taxon>Rosoideae incertae sedis</taxon>
        <taxon>Rubus</taxon>
    </lineage>
</organism>
<name>A0AAW1XKV8_RUBAR</name>
<evidence type="ECO:0000313" key="2">
    <source>
        <dbReference type="EMBL" id="KAK9937008.1"/>
    </source>
</evidence>
<dbReference type="Proteomes" id="UP001457282">
    <property type="component" value="Unassembled WGS sequence"/>
</dbReference>
<feature type="region of interest" description="Disordered" evidence="1">
    <location>
        <begin position="230"/>
        <end position="254"/>
    </location>
</feature>
<gene>
    <name evidence="2" type="ORF">M0R45_013826</name>
</gene>
<sequence length="344" mass="36987">MIPTPIFTFSGGENGSITRKRLCSSRLGDGSGNDLCEIPTPEPMPGLPQERCPYVAQVVVQQEMQNGVKSIATDPMPKTTIGNATDGIANDTATDGNVNDTATHSNESNTLPAGKKNNVGPWMMMSYRSNRKPTAAGNMKGAQNHSGSRFAPLQDEDDTLADPTPVPSQPSPNVKEIPKIVKFWKQVEAKAMTAMKDKVTDNSTTLNRKVLNDISNKTSIVFNGAEASNSISKSNRIPKQQKKATPKGDSKTFNIQPILPTLPPLVFKDVSASNYIPASNDAAIFGHTPPEEPLVDPEVSPEHVDRSDPMDTSQVLTLKGSNGQTQSIVDIECNLSSTDVEDMV</sequence>
<protein>
    <submittedName>
        <fullName evidence="2">Uncharacterized protein</fullName>
    </submittedName>
</protein>
<evidence type="ECO:0000256" key="1">
    <source>
        <dbReference type="SAM" id="MobiDB-lite"/>
    </source>
</evidence>
<dbReference type="AlphaFoldDB" id="A0AAW1XKV8"/>
<accession>A0AAW1XKV8</accession>
<feature type="region of interest" description="Disordered" evidence="1">
    <location>
        <begin position="132"/>
        <end position="174"/>
    </location>
</feature>
<proteinExistence type="predicted"/>
<evidence type="ECO:0000313" key="3">
    <source>
        <dbReference type="Proteomes" id="UP001457282"/>
    </source>
</evidence>
<reference evidence="2 3" key="1">
    <citation type="journal article" date="2023" name="G3 (Bethesda)">
        <title>A chromosome-length genome assembly and annotation of blackberry (Rubus argutus, cv. 'Hillquist').</title>
        <authorList>
            <person name="Bruna T."/>
            <person name="Aryal R."/>
            <person name="Dudchenko O."/>
            <person name="Sargent D.J."/>
            <person name="Mead D."/>
            <person name="Buti M."/>
            <person name="Cavallini A."/>
            <person name="Hytonen T."/>
            <person name="Andres J."/>
            <person name="Pham M."/>
            <person name="Weisz D."/>
            <person name="Mascagni F."/>
            <person name="Usai G."/>
            <person name="Natali L."/>
            <person name="Bassil N."/>
            <person name="Fernandez G.E."/>
            <person name="Lomsadze A."/>
            <person name="Armour M."/>
            <person name="Olukolu B."/>
            <person name="Poorten T."/>
            <person name="Britton C."/>
            <person name="Davik J."/>
            <person name="Ashrafi H."/>
            <person name="Aiden E.L."/>
            <person name="Borodovsky M."/>
            <person name="Worthington M."/>
        </authorList>
    </citation>
    <scope>NUCLEOTIDE SEQUENCE [LARGE SCALE GENOMIC DNA]</scope>
    <source>
        <strain evidence="2">PI 553951</strain>
    </source>
</reference>
<keyword evidence="3" id="KW-1185">Reference proteome</keyword>
<feature type="compositionally biased region" description="Polar residues" evidence="1">
    <location>
        <begin position="91"/>
        <end position="111"/>
    </location>
</feature>
<feature type="region of interest" description="Disordered" evidence="1">
    <location>
        <begin position="82"/>
        <end position="120"/>
    </location>
</feature>
<comment type="caution">
    <text evidence="2">The sequence shown here is derived from an EMBL/GenBank/DDBJ whole genome shotgun (WGS) entry which is preliminary data.</text>
</comment>